<protein>
    <submittedName>
        <fullName evidence="2">Uncharacterized protein</fullName>
    </submittedName>
</protein>
<comment type="caution">
    <text evidence="2">The sequence shown here is derived from an EMBL/GenBank/DDBJ whole genome shotgun (WGS) entry which is preliminary data.</text>
</comment>
<sequence length="80" mass="8302">MRGQLDGGRDDANNWKCLATRWVKINTDGVMRIGDSFAAAGGVTRVGKIPGYPVPVPDLFGPGGSLPETGSGGTKTKSKI</sequence>
<dbReference type="EMBL" id="JBBPBM010000008">
    <property type="protein sequence ID" value="KAK8572570.1"/>
    <property type="molecule type" value="Genomic_DNA"/>
</dbReference>
<organism evidence="2 3">
    <name type="scientific">Hibiscus sabdariffa</name>
    <name type="common">roselle</name>
    <dbReference type="NCBI Taxonomy" id="183260"/>
    <lineage>
        <taxon>Eukaryota</taxon>
        <taxon>Viridiplantae</taxon>
        <taxon>Streptophyta</taxon>
        <taxon>Embryophyta</taxon>
        <taxon>Tracheophyta</taxon>
        <taxon>Spermatophyta</taxon>
        <taxon>Magnoliopsida</taxon>
        <taxon>eudicotyledons</taxon>
        <taxon>Gunneridae</taxon>
        <taxon>Pentapetalae</taxon>
        <taxon>rosids</taxon>
        <taxon>malvids</taxon>
        <taxon>Malvales</taxon>
        <taxon>Malvaceae</taxon>
        <taxon>Malvoideae</taxon>
        <taxon>Hibiscus</taxon>
    </lineage>
</organism>
<name>A0ABR2F6D2_9ROSI</name>
<gene>
    <name evidence="2" type="ORF">V6N12_028623</name>
</gene>
<evidence type="ECO:0000313" key="2">
    <source>
        <dbReference type="EMBL" id="KAK8572570.1"/>
    </source>
</evidence>
<evidence type="ECO:0000313" key="3">
    <source>
        <dbReference type="Proteomes" id="UP001472677"/>
    </source>
</evidence>
<reference evidence="2 3" key="1">
    <citation type="journal article" date="2024" name="G3 (Bethesda)">
        <title>Genome assembly of Hibiscus sabdariffa L. provides insights into metabolisms of medicinal natural products.</title>
        <authorList>
            <person name="Kim T."/>
        </authorList>
    </citation>
    <scope>NUCLEOTIDE SEQUENCE [LARGE SCALE GENOMIC DNA]</scope>
    <source>
        <strain evidence="2">TK-2024</strain>
        <tissue evidence="2">Old leaves</tissue>
    </source>
</reference>
<accession>A0ABR2F6D2</accession>
<evidence type="ECO:0000256" key="1">
    <source>
        <dbReference type="SAM" id="MobiDB-lite"/>
    </source>
</evidence>
<keyword evidence="3" id="KW-1185">Reference proteome</keyword>
<feature type="region of interest" description="Disordered" evidence="1">
    <location>
        <begin position="57"/>
        <end position="80"/>
    </location>
</feature>
<proteinExistence type="predicted"/>
<dbReference type="Proteomes" id="UP001472677">
    <property type="component" value="Unassembled WGS sequence"/>
</dbReference>